<proteinExistence type="predicted"/>
<protein>
    <submittedName>
        <fullName evidence="2">Protein kinase domain-containing protein</fullName>
    </submittedName>
</protein>
<name>A0AC35FYT9_9BILA</name>
<organism evidence="1 2">
    <name type="scientific">Panagrolaimus sp. PS1159</name>
    <dbReference type="NCBI Taxonomy" id="55785"/>
    <lineage>
        <taxon>Eukaryota</taxon>
        <taxon>Metazoa</taxon>
        <taxon>Ecdysozoa</taxon>
        <taxon>Nematoda</taxon>
        <taxon>Chromadorea</taxon>
        <taxon>Rhabditida</taxon>
        <taxon>Tylenchina</taxon>
        <taxon>Panagrolaimomorpha</taxon>
        <taxon>Panagrolaimoidea</taxon>
        <taxon>Panagrolaimidae</taxon>
        <taxon>Panagrolaimus</taxon>
    </lineage>
</organism>
<evidence type="ECO:0000313" key="1">
    <source>
        <dbReference type="Proteomes" id="UP000887580"/>
    </source>
</evidence>
<dbReference type="WBParaSite" id="PS1159_v2.g22296.t1">
    <property type="protein sequence ID" value="PS1159_v2.g22296.t1"/>
    <property type="gene ID" value="PS1159_v2.g22296"/>
</dbReference>
<dbReference type="Proteomes" id="UP000887580">
    <property type="component" value="Unplaced"/>
</dbReference>
<evidence type="ECO:0000313" key="2">
    <source>
        <dbReference type="WBParaSite" id="PS1159_v2.g22296.t1"/>
    </source>
</evidence>
<sequence>MFDTFPFNKLETFKFSLLCHPFVYQKITKDDCEKLLTTKGDYVIDLGGDSDVLYLYLRCNGSQINLFTIKICVLQNPHRIGFSFGDKEFTTLPRLTAYFCKHRFHFNGEKMRLRSAIYRNSLNGSFGYGTVMKFNDGHKAFVRSLNSSFTKNVTKCSNILEDLLQLKHDNICQIRDYDVCERGDGLAAVIVVRCDCYVQNIQEFFAKNTEAFPAHQYIFWFYQVTSALAYLRENEVTCKMLSLHSCLLDHQEKIKLTDFWSQSDESQSRWWLLNKALTIDNGFSNESFMRNDFWRNVSPEVLLGHQWTEQSFIWTIALLFQQILIHGKRPNRVRYSSLIDFLNAGGKDDAICFPKESAPALLTKFLGECLQQNPDNRPTFTEIQNIINLHYNRCKIVNFFNRF</sequence>
<reference evidence="2" key="1">
    <citation type="submission" date="2022-11" db="UniProtKB">
        <authorList>
            <consortium name="WormBaseParasite"/>
        </authorList>
    </citation>
    <scope>IDENTIFICATION</scope>
</reference>
<accession>A0AC35FYT9</accession>